<dbReference type="HOGENOM" id="CLU_004017_4_0_1"/>
<keyword evidence="7" id="KW-1185">Reference proteome</keyword>
<feature type="region of interest" description="Disordered" evidence="4">
    <location>
        <begin position="277"/>
        <end position="341"/>
    </location>
</feature>
<gene>
    <name evidence="6" type="ORF">ACRE_001090</name>
</gene>
<comment type="function">
    <text evidence="2">RNA-binding nucleolar protein required for pre-rRNA processing. Involved in production of 18S rRNA and assembly of small ribosomal subunit.</text>
</comment>
<evidence type="ECO:0000259" key="5">
    <source>
        <dbReference type="PROSITE" id="PS50303"/>
    </source>
</evidence>
<dbReference type="GO" id="GO:0003730">
    <property type="term" value="F:mRNA 3'-UTR binding"/>
    <property type="evidence" value="ECO:0007669"/>
    <property type="project" value="TreeGrafter"/>
</dbReference>
<feature type="compositionally biased region" description="Polar residues" evidence="4">
    <location>
        <begin position="100"/>
        <end position="120"/>
    </location>
</feature>
<dbReference type="PANTHER" id="PTHR12537">
    <property type="entry name" value="RNA BINDING PROTEIN PUMILIO-RELATED"/>
    <property type="match status" value="1"/>
</dbReference>
<feature type="compositionally biased region" description="Polar residues" evidence="4">
    <location>
        <begin position="244"/>
        <end position="260"/>
    </location>
</feature>
<sequence>MPSGSSNDPPQQPRSSGILAADNKFLIDRSIWNPNGANTYQPAHNRLPSHNNTFTQNGANGVHPKPTSWKDYTWHNPDIRPTSTSPTRTRDTTLPRPSTYGTGTEPSYHSNGSNGLTNGLQDGPVPRQSRPSHDASHVNTTISFPSRDSNGPASGLSQPSPGLNGSYNGRGHGNHSRTQSHSSQPLNPRKSLSISHQMSNTRAFAMNNQIAEHMNQPVSRRGTVDYTASGSTPAEQPIQPPHSNPVSQPFSDANGSNVFSSEHGGAVESLIRGLSTWSAPSADSSSPAPSYHTEVGSNLSAYPQAPSNIRDSQPSPAHPTTTDVDGPGSSQGFASHYALPNVPQQNPYANMSAQSLAVQQFAAQNIAFQNIAAAPNMPPQNMPPQNMPPQHMAYQHMVSQFAPSQFAPALAATYSQSPHQPVFNLTPHAAGYSHGASIHLGGQAADTTSRLLREFKMDKNHMRWPLDKVLVEDELPEFCVDDKGSRFLQAKLEHAKSDELEEMFKLINDNIIPIMKGKSGNFVAQKFFLQASQTHKNWIRHKIIGTMVDLSLHRYGCRVVQYVSSLPSTMGHIYNLAAGLLTFHTKVIEHSLVNEQLEMARALEPELPRVIRSEYGNFVVQLFITLLDRKHLDFVMGALHGCVLRFSMDQYGCRVVQKMMEHGTEEDRETIIGELRPHLKPLIRDEYGNYVAQYILVQGKFEDRLRLASLVLDNLHEFCKQKYASNVVEKCITNGVPELRTMIRQRLEDESKGTSLLDQLIQDGYGNYSIREYPTHPRA</sequence>
<accession>A0A086TIB1</accession>
<feature type="repeat" description="Pumilio" evidence="3">
    <location>
        <begin position="638"/>
        <end position="673"/>
    </location>
</feature>
<dbReference type="EMBL" id="JPKY01000001">
    <property type="protein sequence ID" value="KFH49093.1"/>
    <property type="molecule type" value="Genomic_DNA"/>
</dbReference>
<dbReference type="InterPro" id="IPR001313">
    <property type="entry name" value="Pumilio_RNA-bd_rpt"/>
</dbReference>
<dbReference type="InterPro" id="IPR011989">
    <property type="entry name" value="ARM-like"/>
</dbReference>
<evidence type="ECO:0000313" key="6">
    <source>
        <dbReference type="EMBL" id="KFH49093.1"/>
    </source>
</evidence>
<dbReference type="Gene3D" id="1.25.10.10">
    <property type="entry name" value="Leucine-rich Repeat Variant"/>
    <property type="match status" value="1"/>
</dbReference>
<dbReference type="InterPro" id="IPR033133">
    <property type="entry name" value="PUM-HD"/>
</dbReference>
<feature type="compositionally biased region" description="Polar residues" evidence="4">
    <location>
        <begin position="1"/>
        <end position="15"/>
    </location>
</feature>
<feature type="compositionally biased region" description="Polar residues" evidence="4">
    <location>
        <begin position="176"/>
        <end position="191"/>
    </location>
</feature>
<feature type="region of interest" description="Disordered" evidence="4">
    <location>
        <begin position="214"/>
        <end position="261"/>
    </location>
</feature>
<dbReference type="OrthoDB" id="668540at2759"/>
<evidence type="ECO:0000256" key="4">
    <source>
        <dbReference type="SAM" id="MobiDB-lite"/>
    </source>
</evidence>
<dbReference type="Pfam" id="PF00806">
    <property type="entry name" value="PUF"/>
    <property type="match status" value="6"/>
</dbReference>
<dbReference type="STRING" id="857340.A0A086TIB1"/>
<feature type="compositionally biased region" description="Polar residues" evidence="4">
    <location>
        <begin position="137"/>
        <end position="167"/>
    </location>
</feature>
<dbReference type="PANTHER" id="PTHR12537:SF12">
    <property type="entry name" value="MATERNAL PROTEIN PUMILIO"/>
    <property type="match status" value="1"/>
</dbReference>
<feature type="region of interest" description="Disordered" evidence="4">
    <location>
        <begin position="1"/>
        <end position="21"/>
    </location>
</feature>
<dbReference type="PROSITE" id="PS50302">
    <property type="entry name" value="PUM"/>
    <property type="match status" value="3"/>
</dbReference>
<feature type="domain" description="PUM-HD" evidence="5">
    <location>
        <begin position="447"/>
        <end position="779"/>
    </location>
</feature>
<reference evidence="7" key="1">
    <citation type="journal article" date="2014" name="Genome Announc.">
        <title>Genome sequence and annotation of Acremonium chrysogenum, producer of the beta-lactam antibiotic cephalosporin C.</title>
        <authorList>
            <person name="Terfehr D."/>
            <person name="Dahlmann T.A."/>
            <person name="Specht T."/>
            <person name="Zadra I."/>
            <person name="Kuernsteiner H."/>
            <person name="Kueck U."/>
        </authorList>
    </citation>
    <scope>NUCLEOTIDE SEQUENCE [LARGE SCALE GENOMIC DNA]</scope>
    <source>
        <strain evidence="7">ATCC 11550 / CBS 779.69 / DSM 880 / IAM 14645 / JCM 23072 / IMI 49137</strain>
    </source>
</reference>
<dbReference type="Proteomes" id="UP000029964">
    <property type="component" value="Unassembled WGS sequence"/>
</dbReference>
<proteinExistence type="predicted"/>
<evidence type="ECO:0000256" key="2">
    <source>
        <dbReference type="ARBA" id="ARBA00024893"/>
    </source>
</evidence>
<feature type="compositionally biased region" description="Polar residues" evidence="4">
    <location>
        <begin position="295"/>
        <end position="333"/>
    </location>
</feature>
<feature type="compositionally biased region" description="Low complexity" evidence="4">
    <location>
        <begin position="278"/>
        <end position="290"/>
    </location>
</feature>
<evidence type="ECO:0000256" key="3">
    <source>
        <dbReference type="PROSITE-ProRule" id="PRU00317"/>
    </source>
</evidence>
<feature type="compositionally biased region" description="Polar residues" evidence="4">
    <location>
        <begin position="37"/>
        <end position="59"/>
    </location>
</feature>
<keyword evidence="1" id="KW-0677">Repeat</keyword>
<feature type="region of interest" description="Disordered" evidence="4">
    <location>
        <begin position="37"/>
        <end position="191"/>
    </location>
</feature>
<feature type="repeat" description="Pumilio" evidence="3">
    <location>
        <begin position="674"/>
        <end position="709"/>
    </location>
</feature>
<dbReference type="SUPFAM" id="SSF48371">
    <property type="entry name" value="ARM repeat"/>
    <property type="match status" value="1"/>
</dbReference>
<feature type="repeat" description="Pumilio" evidence="3">
    <location>
        <begin position="468"/>
        <end position="505"/>
    </location>
</feature>
<comment type="caution">
    <text evidence="6">The sequence shown here is derived from an EMBL/GenBank/DDBJ whole genome shotgun (WGS) entry which is preliminary data.</text>
</comment>
<evidence type="ECO:0000256" key="1">
    <source>
        <dbReference type="ARBA" id="ARBA00022737"/>
    </source>
</evidence>
<dbReference type="PROSITE" id="PS50303">
    <property type="entry name" value="PUM_HD"/>
    <property type="match status" value="1"/>
</dbReference>
<dbReference type="SMART" id="SM00025">
    <property type="entry name" value="Pumilio"/>
    <property type="match status" value="7"/>
</dbReference>
<organism evidence="6 7">
    <name type="scientific">Hapsidospora chrysogenum (strain ATCC 11550 / CBS 779.69 / DSM 880 / IAM 14645 / JCM 23072 / IMI 49137)</name>
    <name type="common">Acremonium chrysogenum</name>
    <dbReference type="NCBI Taxonomy" id="857340"/>
    <lineage>
        <taxon>Eukaryota</taxon>
        <taxon>Fungi</taxon>
        <taxon>Dikarya</taxon>
        <taxon>Ascomycota</taxon>
        <taxon>Pezizomycotina</taxon>
        <taxon>Sordariomycetes</taxon>
        <taxon>Hypocreomycetidae</taxon>
        <taxon>Hypocreales</taxon>
        <taxon>Bionectriaceae</taxon>
        <taxon>Hapsidospora</taxon>
    </lineage>
</organism>
<dbReference type="GO" id="GO:0005737">
    <property type="term" value="C:cytoplasm"/>
    <property type="evidence" value="ECO:0007669"/>
    <property type="project" value="TreeGrafter"/>
</dbReference>
<dbReference type="GO" id="GO:0000288">
    <property type="term" value="P:nuclear-transcribed mRNA catabolic process, deadenylation-dependent decay"/>
    <property type="evidence" value="ECO:0007669"/>
    <property type="project" value="TreeGrafter"/>
</dbReference>
<evidence type="ECO:0000313" key="7">
    <source>
        <dbReference type="Proteomes" id="UP000029964"/>
    </source>
</evidence>
<dbReference type="InterPro" id="IPR016024">
    <property type="entry name" value="ARM-type_fold"/>
</dbReference>
<dbReference type="AlphaFoldDB" id="A0A086TIB1"/>
<name>A0A086TIB1_HAPC1</name>
<protein>
    <submittedName>
        <fullName evidence="6">mRNA-binding protein-like protein</fullName>
    </submittedName>
</protein>